<dbReference type="AlphaFoldDB" id="A0A5N5DIE7"/>
<dbReference type="GO" id="GO:0000981">
    <property type="term" value="F:DNA-binding transcription factor activity, RNA polymerase II-specific"/>
    <property type="evidence" value="ECO:0007669"/>
    <property type="project" value="InterPro"/>
</dbReference>
<dbReference type="SUPFAM" id="SSF57701">
    <property type="entry name" value="Zn2/Cys6 DNA-binding domain"/>
    <property type="match status" value="1"/>
</dbReference>
<feature type="domain" description="Zn(2)-C6 fungal-type" evidence="2">
    <location>
        <begin position="18"/>
        <end position="47"/>
    </location>
</feature>
<dbReference type="Proteomes" id="UP000325902">
    <property type="component" value="Unassembled WGS sequence"/>
</dbReference>
<dbReference type="SMR" id="A0A5N5DIE7"/>
<evidence type="ECO:0000259" key="2">
    <source>
        <dbReference type="PROSITE" id="PS50048"/>
    </source>
</evidence>
<sequence length="460" mass="50681">MPPPRALGPRDKRLQSHRCKNCRRARTKCDGTRPCSTCRVRRVQCTEAVVPSQRQQPTFLHYLPELTTPHPSLDETASLEAFFAFVGSEPHSPISLQFTPTALRPYLCRPGPVKAVAAAIGALVSTKRQNPAANHLHTFANTRRSLHSVLHVDADDPFSHLLFSLLLAIFEFLYESSGLGFFTVMNTASTRIIAKCVANSCPENNWLLVLYNWLDTGRALYTREEPAPCPMTPPPPETSSAEQLVFYHIVKFLCLFSSLHSRVPRWLSQVVNFAEACPHCGQDPAGGSTLHCHPCGEQLVQQGHVALEELQRLAIAVSENAQATTDPKYWSSIAPAWYHACAISMASLYANEAWSSFDPDAVRPLVDSANTGLPWPTRLDAIENRIAVVDFEVFSLLPILLSLSLEVNDFGVRERIVALYNSIIAKGYAAGTFLRDGLTYLQSISLAQSQLSLVGSSGSL</sequence>
<keyword evidence="1" id="KW-0539">Nucleus</keyword>
<dbReference type="InterPro" id="IPR036864">
    <property type="entry name" value="Zn2-C6_fun-type_DNA-bd_sf"/>
</dbReference>
<reference evidence="3 4" key="1">
    <citation type="journal article" date="2019" name="Sci. Rep.">
        <title>A multi-omics analysis of the grapevine pathogen Lasiodiplodia theobromae reveals that temperature affects the expression of virulence- and pathogenicity-related genes.</title>
        <authorList>
            <person name="Felix C."/>
            <person name="Meneses R."/>
            <person name="Goncalves M.F.M."/>
            <person name="Tilleman L."/>
            <person name="Duarte A.S."/>
            <person name="Jorrin-Novo J.V."/>
            <person name="Van de Peer Y."/>
            <person name="Deforce D."/>
            <person name="Van Nieuwerburgh F."/>
            <person name="Esteves A.C."/>
            <person name="Alves A."/>
        </authorList>
    </citation>
    <scope>NUCLEOTIDE SEQUENCE [LARGE SCALE GENOMIC DNA]</scope>
    <source>
        <strain evidence="3 4">LA-SOL3</strain>
    </source>
</reference>
<dbReference type="Pfam" id="PF00172">
    <property type="entry name" value="Zn_clus"/>
    <property type="match status" value="1"/>
</dbReference>
<accession>A0A5N5DIE7</accession>
<evidence type="ECO:0000313" key="4">
    <source>
        <dbReference type="Proteomes" id="UP000325902"/>
    </source>
</evidence>
<keyword evidence="4" id="KW-1185">Reference proteome</keyword>
<gene>
    <name evidence="3" type="ORF">DBV05_g4203</name>
</gene>
<dbReference type="Gene3D" id="4.10.240.10">
    <property type="entry name" value="Zn(2)-C6 fungal-type DNA-binding domain"/>
    <property type="match status" value="1"/>
</dbReference>
<name>A0A5N5DIE7_9PEZI</name>
<dbReference type="CDD" id="cd00067">
    <property type="entry name" value="GAL4"/>
    <property type="match status" value="1"/>
</dbReference>
<comment type="caution">
    <text evidence="3">The sequence shown here is derived from an EMBL/GenBank/DDBJ whole genome shotgun (WGS) entry which is preliminary data.</text>
</comment>
<dbReference type="GO" id="GO:0008270">
    <property type="term" value="F:zinc ion binding"/>
    <property type="evidence" value="ECO:0007669"/>
    <property type="project" value="InterPro"/>
</dbReference>
<evidence type="ECO:0000313" key="3">
    <source>
        <dbReference type="EMBL" id="KAB2577091.1"/>
    </source>
</evidence>
<dbReference type="OrthoDB" id="4685598at2759"/>
<evidence type="ECO:0000256" key="1">
    <source>
        <dbReference type="ARBA" id="ARBA00023242"/>
    </source>
</evidence>
<organism evidence="3 4">
    <name type="scientific">Lasiodiplodia theobromae</name>
    <dbReference type="NCBI Taxonomy" id="45133"/>
    <lineage>
        <taxon>Eukaryota</taxon>
        <taxon>Fungi</taxon>
        <taxon>Dikarya</taxon>
        <taxon>Ascomycota</taxon>
        <taxon>Pezizomycotina</taxon>
        <taxon>Dothideomycetes</taxon>
        <taxon>Dothideomycetes incertae sedis</taxon>
        <taxon>Botryosphaeriales</taxon>
        <taxon>Botryosphaeriaceae</taxon>
        <taxon>Lasiodiplodia</taxon>
    </lineage>
</organism>
<dbReference type="SMART" id="SM00066">
    <property type="entry name" value="GAL4"/>
    <property type="match status" value="1"/>
</dbReference>
<protein>
    <submittedName>
        <fullName evidence="3">Putative transcriptional regulatory protein</fullName>
    </submittedName>
</protein>
<proteinExistence type="predicted"/>
<dbReference type="InterPro" id="IPR001138">
    <property type="entry name" value="Zn2Cys6_DnaBD"/>
</dbReference>
<dbReference type="PROSITE" id="PS50048">
    <property type="entry name" value="ZN2_CY6_FUNGAL_2"/>
    <property type="match status" value="1"/>
</dbReference>
<dbReference type="EMBL" id="VCHE01000019">
    <property type="protein sequence ID" value="KAB2577091.1"/>
    <property type="molecule type" value="Genomic_DNA"/>
</dbReference>